<gene>
    <name evidence="1" type="ORF">KAM343_29640</name>
</gene>
<accession>A0AAV4YMH5</accession>
<dbReference type="Proteomes" id="UP000886939">
    <property type="component" value="Unassembled WGS sequence"/>
</dbReference>
<dbReference type="EMBL" id="BPNI01000066">
    <property type="protein sequence ID" value="GJA42168.1"/>
    <property type="molecule type" value="Genomic_DNA"/>
</dbReference>
<comment type="caution">
    <text evidence="1">The sequence shown here is derived from an EMBL/GenBank/DDBJ whole genome shotgun (WGS) entry which is preliminary data.</text>
</comment>
<organism evidence="1 2">
    <name type="scientific">Aeromonas caviae</name>
    <name type="common">Aeromonas punctata</name>
    <dbReference type="NCBI Taxonomy" id="648"/>
    <lineage>
        <taxon>Bacteria</taxon>
        <taxon>Pseudomonadati</taxon>
        <taxon>Pseudomonadota</taxon>
        <taxon>Gammaproteobacteria</taxon>
        <taxon>Aeromonadales</taxon>
        <taxon>Aeromonadaceae</taxon>
        <taxon>Aeromonas</taxon>
    </lineage>
</organism>
<evidence type="ECO:0000313" key="1">
    <source>
        <dbReference type="EMBL" id="GJA42168.1"/>
    </source>
</evidence>
<protein>
    <submittedName>
        <fullName evidence="1">Uncharacterized protein</fullName>
    </submittedName>
</protein>
<name>A0AAV4YMH5_AERCA</name>
<dbReference type="AlphaFoldDB" id="A0AAV4YMH5"/>
<proteinExistence type="predicted"/>
<reference evidence="1" key="1">
    <citation type="submission" date="2021-07" db="EMBL/GenBank/DDBJ databases">
        <title>Draft genome sequence of carbapenem-resistant Aeromonas spp. in Japan.</title>
        <authorList>
            <person name="Maehana S."/>
            <person name="Suzuki M."/>
            <person name="Kitasato H."/>
        </authorList>
    </citation>
    <scope>NUCLEOTIDE SEQUENCE</scope>
    <source>
        <strain evidence="1">KAM343</strain>
    </source>
</reference>
<evidence type="ECO:0000313" key="2">
    <source>
        <dbReference type="Proteomes" id="UP000886939"/>
    </source>
</evidence>
<sequence>MLAPKMITNKKQSAGDYSVNYMADGNITVHNGFSKEDIIDLLRKVRISHQVQKYAFVSI</sequence>